<proteinExistence type="predicted"/>
<name>A0A9X3MPQ7_9ACTN</name>
<keyword evidence="1" id="KW-0812">Transmembrane</keyword>
<gene>
    <name evidence="2" type="ORF">OM076_01760</name>
</gene>
<comment type="caution">
    <text evidence="2">The sequence shown here is derived from an EMBL/GenBank/DDBJ whole genome shotgun (WGS) entry which is preliminary data.</text>
</comment>
<protein>
    <submittedName>
        <fullName evidence="2">Uncharacterized protein</fullName>
    </submittedName>
</protein>
<evidence type="ECO:0000313" key="3">
    <source>
        <dbReference type="Proteomes" id="UP001149140"/>
    </source>
</evidence>
<keyword evidence="3" id="KW-1185">Reference proteome</keyword>
<organism evidence="2 3">
    <name type="scientific">Solirubrobacter ginsenosidimutans</name>
    <dbReference type="NCBI Taxonomy" id="490573"/>
    <lineage>
        <taxon>Bacteria</taxon>
        <taxon>Bacillati</taxon>
        <taxon>Actinomycetota</taxon>
        <taxon>Thermoleophilia</taxon>
        <taxon>Solirubrobacterales</taxon>
        <taxon>Solirubrobacteraceae</taxon>
        <taxon>Solirubrobacter</taxon>
    </lineage>
</organism>
<dbReference type="AlphaFoldDB" id="A0A9X3MPQ7"/>
<evidence type="ECO:0000313" key="2">
    <source>
        <dbReference type="EMBL" id="MDA0158975.1"/>
    </source>
</evidence>
<dbReference type="Proteomes" id="UP001149140">
    <property type="component" value="Unassembled WGS sequence"/>
</dbReference>
<keyword evidence="1" id="KW-1133">Transmembrane helix</keyword>
<sequence length="88" mass="9636">MSDFICDLERELISAAHRRARRTRRVHWRPPVATMTALVAVAVAVFALPSSPSRQTASTTVATANSCAFPDATLLLRDEPCTANPFRP</sequence>
<feature type="transmembrane region" description="Helical" evidence="1">
    <location>
        <begin position="28"/>
        <end position="48"/>
    </location>
</feature>
<reference evidence="2" key="1">
    <citation type="submission" date="2022-10" db="EMBL/GenBank/DDBJ databases">
        <title>The WGS of Solirubrobacter ginsenosidimutans DSM 21036.</title>
        <authorList>
            <person name="Jiang Z."/>
        </authorList>
    </citation>
    <scope>NUCLEOTIDE SEQUENCE</scope>
    <source>
        <strain evidence="2">DSM 21036</strain>
    </source>
</reference>
<dbReference type="EMBL" id="JAPDOD010000001">
    <property type="protein sequence ID" value="MDA0158975.1"/>
    <property type="molecule type" value="Genomic_DNA"/>
</dbReference>
<dbReference type="RefSeq" id="WP_270037625.1">
    <property type="nucleotide sequence ID" value="NZ_JAPDOD010000001.1"/>
</dbReference>
<evidence type="ECO:0000256" key="1">
    <source>
        <dbReference type="SAM" id="Phobius"/>
    </source>
</evidence>
<accession>A0A9X3MPQ7</accession>
<keyword evidence="1" id="KW-0472">Membrane</keyword>